<dbReference type="Proteomes" id="UP000183299">
    <property type="component" value="Unassembled WGS sequence"/>
</dbReference>
<dbReference type="CDD" id="cd03025">
    <property type="entry name" value="DsbA_FrnE_like"/>
    <property type="match status" value="1"/>
</dbReference>
<keyword evidence="3" id="KW-1185">Reference proteome</keyword>
<name>A0A1I3X7Z8_9RHOB</name>
<dbReference type="EMBL" id="FORY01000043">
    <property type="protein sequence ID" value="SFK15773.1"/>
    <property type="molecule type" value="Genomic_DNA"/>
</dbReference>
<dbReference type="AlphaFoldDB" id="A0A1I3X7Z8"/>
<evidence type="ECO:0000259" key="1">
    <source>
        <dbReference type="Pfam" id="PF01323"/>
    </source>
</evidence>
<organism evidence="2 3">
    <name type="scientific">Celeribacter halophilus</name>
    <dbReference type="NCBI Taxonomy" id="576117"/>
    <lineage>
        <taxon>Bacteria</taxon>
        <taxon>Pseudomonadati</taxon>
        <taxon>Pseudomonadota</taxon>
        <taxon>Alphaproteobacteria</taxon>
        <taxon>Rhodobacterales</taxon>
        <taxon>Roseobacteraceae</taxon>
        <taxon>Celeribacter</taxon>
    </lineage>
</organism>
<dbReference type="GeneID" id="98667053"/>
<dbReference type="InterPro" id="IPR036249">
    <property type="entry name" value="Thioredoxin-like_sf"/>
</dbReference>
<dbReference type="Gene3D" id="3.40.30.10">
    <property type="entry name" value="Glutaredoxin"/>
    <property type="match status" value="1"/>
</dbReference>
<feature type="domain" description="DSBA-like thioredoxin" evidence="1">
    <location>
        <begin position="9"/>
        <end position="185"/>
    </location>
</feature>
<evidence type="ECO:0000313" key="2">
    <source>
        <dbReference type="EMBL" id="SFK15773.1"/>
    </source>
</evidence>
<dbReference type="RefSeq" id="WP_066601506.1">
    <property type="nucleotide sequence ID" value="NZ_FORY01000043.1"/>
</dbReference>
<dbReference type="SUPFAM" id="SSF52833">
    <property type="entry name" value="Thioredoxin-like"/>
    <property type="match status" value="1"/>
</dbReference>
<protein>
    <recommendedName>
        <fullName evidence="1">DSBA-like thioredoxin domain-containing protein</fullName>
    </recommendedName>
</protein>
<proteinExistence type="predicted"/>
<dbReference type="InterPro" id="IPR001853">
    <property type="entry name" value="DSBA-like_thioredoxin_dom"/>
</dbReference>
<reference evidence="2 3" key="1">
    <citation type="submission" date="2016-10" db="EMBL/GenBank/DDBJ databases">
        <authorList>
            <person name="de Groot N.N."/>
        </authorList>
    </citation>
    <scope>NUCLEOTIDE SEQUENCE [LARGE SCALE GENOMIC DNA]</scope>
    <source>
        <strain evidence="2 3">CGMCC 1.8891</strain>
    </source>
</reference>
<gene>
    <name evidence="2" type="ORF">SAMN04488138_1435</name>
</gene>
<dbReference type="Pfam" id="PF01323">
    <property type="entry name" value="DSBA"/>
    <property type="match status" value="1"/>
</dbReference>
<dbReference type="STRING" id="576117.SAMN04488138_1435"/>
<evidence type="ECO:0000313" key="3">
    <source>
        <dbReference type="Proteomes" id="UP000183299"/>
    </source>
</evidence>
<dbReference type="GO" id="GO:0016491">
    <property type="term" value="F:oxidoreductase activity"/>
    <property type="evidence" value="ECO:0007669"/>
    <property type="project" value="InterPro"/>
</dbReference>
<sequence>MTQTVTLQYLFDPLCGWCYGASASIKALSKQPEIDLQPMATGLFSGTGARPMKSFAAQAWAMDQRIGALSGQPFSEDYRTKVLGSEDALLDSTVATRAVVAVSASTPDRVIDTLAAIQSARYKDGKDVTSAVVVAGILTDLGLMDASARLLAADDPLLHLVNTRTAAARDLMNAYGLQGVPSLIATVNAELSILDASALYSGPDNILAALKLA</sequence>
<dbReference type="OrthoDB" id="9813770at2"/>
<accession>A0A1I3X7Z8</accession>